<organism evidence="3 4">
    <name type="scientific">Aspergillus pseudoustus</name>
    <dbReference type="NCBI Taxonomy" id="1810923"/>
    <lineage>
        <taxon>Eukaryota</taxon>
        <taxon>Fungi</taxon>
        <taxon>Dikarya</taxon>
        <taxon>Ascomycota</taxon>
        <taxon>Pezizomycotina</taxon>
        <taxon>Eurotiomycetes</taxon>
        <taxon>Eurotiomycetidae</taxon>
        <taxon>Eurotiales</taxon>
        <taxon>Aspergillaceae</taxon>
        <taxon>Aspergillus</taxon>
        <taxon>Aspergillus subgen. Nidulantes</taxon>
    </lineage>
</organism>
<name>A0ABR4IY41_9EURO</name>
<proteinExistence type="predicted"/>
<evidence type="ECO:0000313" key="3">
    <source>
        <dbReference type="EMBL" id="KAL2832669.1"/>
    </source>
</evidence>
<dbReference type="Proteomes" id="UP001610446">
    <property type="component" value="Unassembled WGS sequence"/>
</dbReference>
<comment type="caution">
    <text evidence="3">The sequence shown here is derived from an EMBL/GenBank/DDBJ whole genome shotgun (WGS) entry which is preliminary data.</text>
</comment>
<keyword evidence="1" id="KW-0175">Coiled coil</keyword>
<feature type="region of interest" description="Disordered" evidence="2">
    <location>
        <begin position="72"/>
        <end position="116"/>
    </location>
</feature>
<protein>
    <submittedName>
        <fullName evidence="3">Uncharacterized protein</fullName>
    </submittedName>
</protein>
<evidence type="ECO:0000313" key="4">
    <source>
        <dbReference type="Proteomes" id="UP001610446"/>
    </source>
</evidence>
<evidence type="ECO:0000256" key="2">
    <source>
        <dbReference type="SAM" id="MobiDB-lite"/>
    </source>
</evidence>
<dbReference type="EMBL" id="JBFXLU010000259">
    <property type="protein sequence ID" value="KAL2832669.1"/>
    <property type="molecule type" value="Genomic_DNA"/>
</dbReference>
<gene>
    <name evidence="3" type="ORF">BJY01DRAFT_100171</name>
</gene>
<keyword evidence="4" id="KW-1185">Reference proteome</keyword>
<feature type="coiled-coil region" evidence="1">
    <location>
        <begin position="133"/>
        <end position="167"/>
    </location>
</feature>
<accession>A0ABR4IY41</accession>
<evidence type="ECO:0000256" key="1">
    <source>
        <dbReference type="SAM" id="Coils"/>
    </source>
</evidence>
<sequence>MSVDTLDDAARRAPLEVVVPTHGRRSWPGWVMLTDGETNEPKRGVGDSRILPDQILPTDQKRTRRRNDKFGFNYETSSTAGGNDIVPSARSSQELRPHVLPRGRRQRTRSDTQSEVEIKRKVRRLKIENDLRALAESHENQQLKAEVKRLQSLKAELNRMVDRLTSDAAPLDPARISNVNEDLLRRKEDIIERQTCMIRDLESSLSKTFEHETLRFKSQDEDLHVSAAGVENFMNSLRLGIIRTADLLSTCLYPPHPMLRALQGNPELRGRFESIVKDNKVLQSTPEAALRAVLFCIIRDHIMFSEAWTMLHAEGYMLRAYQRALQQTAGLEFFETFHKAALLEMVRHDTDFEACFLGAEAEELQLHTMDLLNPLLDPTKLEANQKDLIRSMNQLFSQSLLFRAQCLPPKGIRYEVVHFEPGEPFNSDLMEAQDVTGNRVSSPPSGSKCSIKLCVHGIVVAHKARETSTQDGLQKLKALSQPFFSSRTRSRNSETDGELISGKAIVMID</sequence>
<reference evidence="3 4" key="1">
    <citation type="submission" date="2024-07" db="EMBL/GenBank/DDBJ databases">
        <title>Section-level genome sequencing and comparative genomics of Aspergillus sections Usti and Cavernicolus.</title>
        <authorList>
            <consortium name="Lawrence Berkeley National Laboratory"/>
            <person name="Nybo J.L."/>
            <person name="Vesth T.C."/>
            <person name="Theobald S."/>
            <person name="Frisvad J.C."/>
            <person name="Larsen T.O."/>
            <person name="Kjaerboelling I."/>
            <person name="Rothschild-Mancinelli K."/>
            <person name="Lyhne E.K."/>
            <person name="Kogle M.E."/>
            <person name="Barry K."/>
            <person name="Clum A."/>
            <person name="Na H."/>
            <person name="Ledsgaard L."/>
            <person name="Lin J."/>
            <person name="Lipzen A."/>
            <person name="Kuo A."/>
            <person name="Riley R."/>
            <person name="Mondo S."/>
            <person name="Labutti K."/>
            <person name="Haridas S."/>
            <person name="Pangalinan J."/>
            <person name="Salamov A.A."/>
            <person name="Simmons B.A."/>
            <person name="Magnuson J.K."/>
            <person name="Chen J."/>
            <person name="Drula E."/>
            <person name="Henrissat B."/>
            <person name="Wiebenga A."/>
            <person name="Lubbers R.J."/>
            <person name="Gomes A.C."/>
            <person name="Makela M.R."/>
            <person name="Stajich J."/>
            <person name="Grigoriev I.V."/>
            <person name="Mortensen U.H."/>
            <person name="De Vries R.P."/>
            <person name="Baker S.E."/>
            <person name="Andersen M.R."/>
        </authorList>
    </citation>
    <scope>NUCLEOTIDE SEQUENCE [LARGE SCALE GENOMIC DNA]</scope>
    <source>
        <strain evidence="3 4">CBS 123904</strain>
    </source>
</reference>